<evidence type="ECO:0000256" key="7">
    <source>
        <dbReference type="ARBA" id="ARBA00023136"/>
    </source>
</evidence>
<dbReference type="PANTHER" id="PTHR30574">
    <property type="entry name" value="INNER MEMBRANE PROTEIN YEDE"/>
    <property type="match status" value="1"/>
</dbReference>
<evidence type="ECO:0000256" key="8">
    <source>
        <dbReference type="ARBA" id="ARBA00035655"/>
    </source>
</evidence>
<gene>
    <name evidence="10" type="ORF">WH95_02240</name>
</gene>
<dbReference type="AlphaFoldDB" id="A0A0M2RF52"/>
<keyword evidence="11" id="KW-1185">Reference proteome</keyword>
<reference evidence="10 11" key="1">
    <citation type="submission" date="2015-03" db="EMBL/GenBank/DDBJ databases">
        <title>Genome sequence of Kiloniella sp. P1-1, isolated from the gut microflora of Pacific white shrimp, Penaeus vannamei.</title>
        <authorList>
            <person name="Shao Z."/>
            <person name="Wang L."/>
            <person name="Li X."/>
        </authorList>
    </citation>
    <scope>NUCLEOTIDE SEQUENCE [LARGE SCALE GENOMIC DNA]</scope>
    <source>
        <strain evidence="10 11">P1-1</strain>
    </source>
</reference>
<evidence type="ECO:0000256" key="5">
    <source>
        <dbReference type="ARBA" id="ARBA00022692"/>
    </source>
</evidence>
<dbReference type="InterPro" id="IPR007272">
    <property type="entry name" value="Sulf_transp_TsuA/YedE"/>
</dbReference>
<evidence type="ECO:0000313" key="11">
    <source>
        <dbReference type="Proteomes" id="UP000034491"/>
    </source>
</evidence>
<protein>
    <submittedName>
        <fullName evidence="10">Uncharacterized protein</fullName>
    </submittedName>
</protein>
<evidence type="ECO:0000256" key="1">
    <source>
        <dbReference type="ARBA" id="ARBA00004429"/>
    </source>
</evidence>
<keyword evidence="3" id="KW-1003">Cell membrane</keyword>
<name>A0A0M2RF52_9PROT</name>
<evidence type="ECO:0000256" key="2">
    <source>
        <dbReference type="ARBA" id="ARBA00022448"/>
    </source>
</evidence>
<feature type="transmembrane region" description="Helical" evidence="9">
    <location>
        <begin position="80"/>
        <end position="101"/>
    </location>
</feature>
<dbReference type="Proteomes" id="UP000034491">
    <property type="component" value="Unassembled WGS sequence"/>
</dbReference>
<evidence type="ECO:0000256" key="4">
    <source>
        <dbReference type="ARBA" id="ARBA00022519"/>
    </source>
</evidence>
<evidence type="ECO:0000313" key="10">
    <source>
        <dbReference type="EMBL" id="KKJ78183.1"/>
    </source>
</evidence>
<feature type="transmembrane region" description="Helical" evidence="9">
    <location>
        <begin position="113"/>
        <end position="135"/>
    </location>
</feature>
<feature type="transmembrane region" description="Helical" evidence="9">
    <location>
        <begin position="48"/>
        <end position="68"/>
    </location>
</feature>
<comment type="subcellular location">
    <subcellularLocation>
        <location evidence="1">Cell inner membrane</location>
        <topology evidence="1">Multi-pass membrane protein</topology>
    </subcellularLocation>
</comment>
<dbReference type="STRING" id="1549748.WH95_02240"/>
<dbReference type="PANTHER" id="PTHR30574:SF1">
    <property type="entry name" value="SULPHUR TRANSPORT DOMAIN-CONTAINING PROTEIN"/>
    <property type="match status" value="1"/>
</dbReference>
<organism evidence="10 11">
    <name type="scientific">Kiloniella litopenaei</name>
    <dbReference type="NCBI Taxonomy" id="1549748"/>
    <lineage>
        <taxon>Bacteria</taxon>
        <taxon>Pseudomonadati</taxon>
        <taxon>Pseudomonadota</taxon>
        <taxon>Alphaproteobacteria</taxon>
        <taxon>Rhodospirillales</taxon>
        <taxon>Kiloniellaceae</taxon>
        <taxon>Kiloniella</taxon>
    </lineage>
</organism>
<keyword evidence="6 9" id="KW-1133">Transmembrane helix</keyword>
<dbReference type="EMBL" id="LANI01000002">
    <property type="protein sequence ID" value="KKJ78183.1"/>
    <property type="molecule type" value="Genomic_DNA"/>
</dbReference>
<keyword evidence="4" id="KW-0997">Cell inner membrane</keyword>
<comment type="caution">
    <text evidence="10">The sequence shown here is derived from an EMBL/GenBank/DDBJ whole genome shotgun (WGS) entry which is preliminary data.</text>
</comment>
<sequence>MENFTPVSALIGGGLIGSAAVILMLFNGRIAGISGILGGCFSSKTGDIPWRIAFVAGLVLSPLLYGLFRDENLEITFSTSTPLLIIGGLLVGVGTQLGSGCTSGHGVCGISRLSLRSITATLIFMVTAGVTVFLFRHVLGG</sequence>
<dbReference type="Pfam" id="PF04143">
    <property type="entry name" value="Sulf_transp"/>
    <property type="match status" value="1"/>
</dbReference>
<dbReference type="OrthoDB" id="9814020at2"/>
<dbReference type="PATRIC" id="fig|1549748.8.peg.1019"/>
<accession>A0A0M2RF52</accession>
<proteinExistence type="inferred from homology"/>
<keyword evidence="2" id="KW-0813">Transport</keyword>
<evidence type="ECO:0000256" key="6">
    <source>
        <dbReference type="ARBA" id="ARBA00022989"/>
    </source>
</evidence>
<keyword evidence="7 9" id="KW-0472">Membrane</keyword>
<evidence type="ECO:0000256" key="9">
    <source>
        <dbReference type="SAM" id="Phobius"/>
    </source>
</evidence>
<dbReference type="GO" id="GO:0005886">
    <property type="term" value="C:plasma membrane"/>
    <property type="evidence" value="ECO:0007669"/>
    <property type="project" value="UniProtKB-SubCell"/>
</dbReference>
<evidence type="ECO:0000256" key="3">
    <source>
        <dbReference type="ARBA" id="ARBA00022475"/>
    </source>
</evidence>
<comment type="similarity">
    <text evidence="8">Belongs to the TsuA/YedE (TC 9.B.102) family.</text>
</comment>
<keyword evidence="5 9" id="KW-0812">Transmembrane</keyword>
<dbReference type="RefSeq" id="WP_046502446.1">
    <property type="nucleotide sequence ID" value="NZ_LANI01000002.1"/>
</dbReference>
<feature type="transmembrane region" description="Helical" evidence="9">
    <location>
        <begin position="6"/>
        <end position="27"/>
    </location>
</feature>